<dbReference type="PANTHER" id="PTHR16305">
    <property type="entry name" value="TESTICULAR SOLUBLE ADENYLYL CYCLASE"/>
    <property type="match status" value="1"/>
</dbReference>
<dbReference type="InterPro" id="IPR027417">
    <property type="entry name" value="P-loop_NTPase"/>
</dbReference>
<dbReference type="InterPro" id="IPR041664">
    <property type="entry name" value="AAA_16"/>
</dbReference>
<evidence type="ECO:0000256" key="2">
    <source>
        <dbReference type="ARBA" id="ARBA00022840"/>
    </source>
</evidence>
<feature type="domain" description="Orc1-like AAA ATPase" evidence="5">
    <location>
        <begin position="22"/>
        <end position="187"/>
    </location>
</feature>
<protein>
    <recommendedName>
        <fullName evidence="5">Orc1-like AAA ATPase domain-containing protein</fullName>
    </recommendedName>
</protein>
<keyword evidence="7" id="KW-1185">Reference proteome</keyword>
<evidence type="ECO:0000256" key="1">
    <source>
        <dbReference type="ARBA" id="ARBA00022741"/>
    </source>
</evidence>
<dbReference type="GO" id="GO:0004016">
    <property type="term" value="F:adenylate cyclase activity"/>
    <property type="evidence" value="ECO:0007669"/>
    <property type="project" value="TreeGrafter"/>
</dbReference>
<comment type="caution">
    <text evidence="6">The sequence shown here is derived from an EMBL/GenBank/DDBJ whole genome shotgun (WGS) entry which is preliminary data.</text>
</comment>
<dbReference type="PANTHER" id="PTHR16305:SF28">
    <property type="entry name" value="GUANYLATE CYCLASE DOMAIN-CONTAINING PROTEIN"/>
    <property type="match status" value="1"/>
</dbReference>
<keyword evidence="2" id="KW-0067">ATP-binding</keyword>
<dbReference type="Pfam" id="PF13191">
    <property type="entry name" value="AAA_16"/>
    <property type="match status" value="1"/>
</dbReference>
<reference evidence="6" key="2">
    <citation type="submission" date="2020-09" db="EMBL/GenBank/DDBJ databases">
        <authorList>
            <person name="Sun Q."/>
            <person name="Ohkuma M."/>
        </authorList>
    </citation>
    <scope>NUCLEOTIDE SEQUENCE</scope>
    <source>
        <strain evidence="6">JCM 4477</strain>
    </source>
</reference>
<accession>A0A919A8J7</accession>
<keyword evidence="3" id="KW-0175">Coiled coil</keyword>
<feature type="coiled-coil region" evidence="3">
    <location>
        <begin position="989"/>
        <end position="1016"/>
    </location>
</feature>
<proteinExistence type="predicted"/>
<reference evidence="6" key="1">
    <citation type="journal article" date="2014" name="Int. J. Syst. Evol. Microbiol.">
        <title>Complete genome sequence of Corynebacterium casei LMG S-19264T (=DSM 44701T), isolated from a smear-ripened cheese.</title>
        <authorList>
            <consortium name="US DOE Joint Genome Institute (JGI-PGF)"/>
            <person name="Walter F."/>
            <person name="Albersmeier A."/>
            <person name="Kalinowski J."/>
            <person name="Ruckert C."/>
        </authorList>
    </citation>
    <scope>NUCLEOTIDE SEQUENCE</scope>
    <source>
        <strain evidence="6">JCM 4477</strain>
    </source>
</reference>
<sequence>MPGKQVLRPVPDMSTPPAGRLLLGRDDFLRAVRAGVERAVAGHGGVLLITGEAGIGKTSLAGRAVQEARSQGLTVLRGACWDADGTPGYWPWTQVVRNLRRSARTETWEAASEAAGAAWQVLLDGGGADAGDVDQFQLFDAVTTLLVTAAQHQPVLVVLEDVHWADPASVALLEFAAQHLSLERVLILATCRDVEIERPDHPSRDRLRSLMTRATTLALPGLPAADVAELMHRTAGRTPDDTLVTEVLRRTGGNPFFVQETARLWAGGHEVTAVSPGLHAALQQRLRLLDDPVATCLGAASVLGRRFRTDILARVLGSPPTQVRRWLDQATDAHLVERECSGVVVFKHDLVRETLYGSLDAQRARRLHAAAVHALRVTAAASVDVILPVELARHAHLAFEELDRDEAVDLMLSAARHAEHRMAHEEAVGHYERALDRLADADPARRVLIGLDLGLALQVTGEQERSWRVFADAATLVRDLDRPLLLGRTALTLYGADGRGDTTMLKPRALHWAHRQLVTRPGKTTATTATTAAEGRGPGATGQDAVPAAPDDTGLHLSESHLARRVAAAVVAEARAVGDDDALHIGLWARMQAEWGPRGADSRRDLAAELVAVSRRRGDRWTEHVALSMRWVAALEADDPRFLEDFHTMVAVAATDGSPRLRLTSVIDRSVVHAMAGEFAEAARLLDESESLSVTAPNYHRHFLAHHRWALLVLRGEFAEARRSLDALRSRQHPYVHLLAALTELEAGELPRVPVPRPGAGADGDTALFRGLTPLWLRYQAQAAAASGDPEWCEDALAALAPYEGQWLVSLLGWDIGGPAALWLGVLDAARRRWDRAVRRLTAALRSAERLHAPPWSLRARIELARALAERGTDGEHDLAALLHEVTTQARHLGMTHLLTRVEHLTARPSPDRPDAPLCEFRRTGEVWRLTYEGHTVHLADAKGLRDLHVLLGLPGQDIAAVRLLNPDDDTVATAHGLGADEVLDEEARRRYRCHLERLETEIDRAVQRGDDARAAAYDRERAALLDELRRHTGLAGRPRRLDDPRERARKNVTARIRDTLRRLDEQHPALAAHLRRTVSTGTMCRYTPDQDIHWRL</sequence>
<dbReference type="Gene3D" id="3.40.50.300">
    <property type="entry name" value="P-loop containing nucleotide triphosphate hydrolases"/>
    <property type="match status" value="1"/>
</dbReference>
<evidence type="ECO:0000259" key="5">
    <source>
        <dbReference type="Pfam" id="PF13191"/>
    </source>
</evidence>
<evidence type="ECO:0000256" key="3">
    <source>
        <dbReference type="SAM" id="Coils"/>
    </source>
</evidence>
<evidence type="ECO:0000256" key="4">
    <source>
        <dbReference type="SAM" id="MobiDB-lite"/>
    </source>
</evidence>
<dbReference type="Proteomes" id="UP000630718">
    <property type="component" value="Unassembled WGS sequence"/>
</dbReference>
<dbReference type="AlphaFoldDB" id="A0A919A8J7"/>
<name>A0A919A8J7_9ACTN</name>
<feature type="region of interest" description="Disordered" evidence="4">
    <location>
        <begin position="520"/>
        <end position="554"/>
    </location>
</feature>
<organism evidence="6 7">
    <name type="scientific">Streptomyces fumanus</name>
    <dbReference type="NCBI Taxonomy" id="67302"/>
    <lineage>
        <taxon>Bacteria</taxon>
        <taxon>Bacillati</taxon>
        <taxon>Actinomycetota</taxon>
        <taxon>Actinomycetes</taxon>
        <taxon>Kitasatosporales</taxon>
        <taxon>Streptomycetaceae</taxon>
        <taxon>Streptomyces</taxon>
    </lineage>
</organism>
<dbReference type="GO" id="GO:0005737">
    <property type="term" value="C:cytoplasm"/>
    <property type="evidence" value="ECO:0007669"/>
    <property type="project" value="TreeGrafter"/>
</dbReference>
<feature type="compositionally biased region" description="Low complexity" evidence="4">
    <location>
        <begin position="520"/>
        <end position="535"/>
    </location>
</feature>
<dbReference type="EMBL" id="BNBI01000003">
    <property type="protein sequence ID" value="GHE92403.1"/>
    <property type="molecule type" value="Genomic_DNA"/>
</dbReference>
<keyword evidence="1" id="KW-0547">Nucleotide-binding</keyword>
<gene>
    <name evidence="6" type="ORF">GCM10018772_15080</name>
</gene>
<evidence type="ECO:0000313" key="6">
    <source>
        <dbReference type="EMBL" id="GHE92403.1"/>
    </source>
</evidence>
<dbReference type="SUPFAM" id="SSF52540">
    <property type="entry name" value="P-loop containing nucleoside triphosphate hydrolases"/>
    <property type="match status" value="1"/>
</dbReference>
<dbReference type="GO" id="GO:0005524">
    <property type="term" value="F:ATP binding"/>
    <property type="evidence" value="ECO:0007669"/>
    <property type="project" value="UniProtKB-KW"/>
</dbReference>
<evidence type="ECO:0000313" key="7">
    <source>
        <dbReference type="Proteomes" id="UP000630718"/>
    </source>
</evidence>